<dbReference type="PIRSF" id="PIRSF002867">
    <property type="entry name" value="CheV"/>
    <property type="match status" value="1"/>
</dbReference>
<reference evidence="4" key="1">
    <citation type="journal article" date="2014" name="Int. J. Syst. Evol. Microbiol.">
        <title>Complete genome sequence of Corynebacterium casei LMG S-19264T (=DSM 44701T), isolated from a smear-ripened cheese.</title>
        <authorList>
            <consortium name="US DOE Joint Genome Institute (JGI-PGF)"/>
            <person name="Walter F."/>
            <person name="Albersmeier A."/>
            <person name="Kalinowski J."/>
            <person name="Ruckert C."/>
        </authorList>
    </citation>
    <scope>NUCLEOTIDE SEQUENCE</scope>
    <source>
        <strain evidence="4">JCM 17251</strain>
    </source>
</reference>
<reference evidence="4" key="2">
    <citation type="submission" date="2020-09" db="EMBL/GenBank/DDBJ databases">
        <authorList>
            <person name="Sun Q."/>
            <person name="Ohkuma M."/>
        </authorList>
    </citation>
    <scope>NUCLEOTIDE SEQUENCE</scope>
    <source>
        <strain evidence="4">JCM 17251</strain>
    </source>
</reference>
<feature type="modified residue" description="4-aspartylphosphate" evidence="1">
    <location>
        <position position="238"/>
    </location>
</feature>
<proteinExistence type="predicted"/>
<evidence type="ECO:0000259" key="2">
    <source>
        <dbReference type="PROSITE" id="PS50110"/>
    </source>
</evidence>
<dbReference type="CDD" id="cd00588">
    <property type="entry name" value="CheW_like"/>
    <property type="match status" value="1"/>
</dbReference>
<dbReference type="Gene3D" id="2.30.30.40">
    <property type="entry name" value="SH3 Domains"/>
    <property type="match status" value="1"/>
</dbReference>
<dbReference type="PROSITE" id="PS50851">
    <property type="entry name" value="CHEW"/>
    <property type="match status" value="1"/>
</dbReference>
<dbReference type="InterPro" id="IPR036061">
    <property type="entry name" value="CheW-like_dom_sf"/>
</dbReference>
<dbReference type="SUPFAM" id="SSF50341">
    <property type="entry name" value="CheW-like"/>
    <property type="match status" value="1"/>
</dbReference>
<evidence type="ECO:0000259" key="3">
    <source>
        <dbReference type="PROSITE" id="PS50851"/>
    </source>
</evidence>
<protein>
    <submittedName>
        <fullName evidence="4">Chemotaxis protein CheV</fullName>
    </submittedName>
</protein>
<comment type="caution">
    <text evidence="4">The sequence shown here is derived from an EMBL/GenBank/DDBJ whole genome shotgun (WGS) entry which is preliminary data.</text>
</comment>
<dbReference type="Proteomes" id="UP000624041">
    <property type="component" value="Unassembled WGS sequence"/>
</dbReference>
<dbReference type="RefSeq" id="WP_188856846.1">
    <property type="nucleotide sequence ID" value="NZ_BMOS01000010.1"/>
</dbReference>
<keyword evidence="1" id="KW-0597">Phosphoprotein</keyword>
<dbReference type="Pfam" id="PF01584">
    <property type="entry name" value="CheW"/>
    <property type="match status" value="1"/>
</dbReference>
<gene>
    <name evidence="4" type="primary">cheV</name>
    <name evidence="4" type="ORF">GCM10007971_17540</name>
</gene>
<dbReference type="Gene3D" id="3.40.50.2300">
    <property type="match status" value="1"/>
</dbReference>
<name>A0A918D1P9_9BACI</name>
<dbReference type="AlphaFoldDB" id="A0A918D1P9"/>
<dbReference type="InterPro" id="IPR011006">
    <property type="entry name" value="CheY-like_superfamily"/>
</dbReference>
<dbReference type="PROSITE" id="PS50110">
    <property type="entry name" value="RESPONSE_REGULATORY"/>
    <property type="match status" value="1"/>
</dbReference>
<dbReference type="GO" id="GO:0006935">
    <property type="term" value="P:chemotaxis"/>
    <property type="evidence" value="ECO:0007669"/>
    <property type="project" value="InterPro"/>
</dbReference>
<dbReference type="InterPro" id="IPR024181">
    <property type="entry name" value="Chemotax_regulator_CheV"/>
</dbReference>
<evidence type="ECO:0000313" key="5">
    <source>
        <dbReference type="Proteomes" id="UP000624041"/>
    </source>
</evidence>
<dbReference type="SMART" id="SM00260">
    <property type="entry name" value="CheW"/>
    <property type="match status" value="1"/>
</dbReference>
<dbReference type="InterPro" id="IPR001789">
    <property type="entry name" value="Sig_transdc_resp-reg_receiver"/>
</dbReference>
<dbReference type="SMART" id="SM00448">
    <property type="entry name" value="REC"/>
    <property type="match status" value="1"/>
</dbReference>
<dbReference type="EMBL" id="BMOS01000010">
    <property type="protein sequence ID" value="GGN57005.1"/>
    <property type="molecule type" value="Genomic_DNA"/>
</dbReference>
<dbReference type="SUPFAM" id="SSF52172">
    <property type="entry name" value="CheY-like"/>
    <property type="match status" value="1"/>
</dbReference>
<organism evidence="4 5">
    <name type="scientific">Oceanobacillus indicireducens</name>
    <dbReference type="NCBI Taxonomy" id="1004261"/>
    <lineage>
        <taxon>Bacteria</taxon>
        <taxon>Bacillati</taxon>
        <taxon>Bacillota</taxon>
        <taxon>Bacilli</taxon>
        <taxon>Bacillales</taxon>
        <taxon>Bacillaceae</taxon>
        <taxon>Oceanobacillus</taxon>
    </lineage>
</organism>
<evidence type="ECO:0000313" key="4">
    <source>
        <dbReference type="EMBL" id="GGN57005.1"/>
    </source>
</evidence>
<keyword evidence="5" id="KW-1185">Reference proteome</keyword>
<dbReference type="GO" id="GO:0000160">
    <property type="term" value="P:phosphorelay signal transduction system"/>
    <property type="evidence" value="ECO:0007669"/>
    <property type="project" value="InterPro"/>
</dbReference>
<dbReference type="Pfam" id="PF00072">
    <property type="entry name" value="Response_reg"/>
    <property type="match status" value="1"/>
</dbReference>
<feature type="domain" description="Response regulatory" evidence="2">
    <location>
        <begin position="178"/>
        <end position="305"/>
    </location>
</feature>
<dbReference type="PANTHER" id="PTHR47233">
    <property type="entry name" value="CHEMOTAXIS PROTEIN CHEV"/>
    <property type="match status" value="1"/>
</dbReference>
<sequence length="305" mass="34288">MTKSINNGILLESGTNELEIILFELGDETFAINVLKTREIITPIPITSIPKAPDYVEGVIHLRGEIIPVVKLSDIVNKEDSINPEQDHFIIAELNQIKIAFRVHKVKRINRISWEQIEKPSELATGNQPYATGLIKLHDDTLAVFLDIEKIVVEINPELGGNVDSIKALGPRERTMKKIILAEDSGVLRALLKDTLEKSGYDNVTVFQNGKEAWEYLEVLAKDQTVDPEEIVQLVLTDIEMPQMDGHHLTHRIKQNNRLKGIPVIIFSSLITDDLYHKGEKVGASAQVSKPQLVDLVKEIDKYIL</sequence>
<evidence type="ECO:0000256" key="1">
    <source>
        <dbReference type="PROSITE-ProRule" id="PRU00169"/>
    </source>
</evidence>
<dbReference type="InterPro" id="IPR002545">
    <property type="entry name" value="CheW-lke_dom"/>
</dbReference>
<dbReference type="PANTHER" id="PTHR47233:SF3">
    <property type="entry name" value="CHEMOTAXIS PROTEIN CHEV"/>
    <property type="match status" value="1"/>
</dbReference>
<dbReference type="Gene3D" id="2.40.50.180">
    <property type="entry name" value="CheA-289, Domain 4"/>
    <property type="match status" value="1"/>
</dbReference>
<accession>A0A918D1P9</accession>
<feature type="domain" description="CheW-like" evidence="3">
    <location>
        <begin position="17"/>
        <end position="157"/>
    </location>
</feature>